<keyword evidence="1" id="KW-1133">Transmembrane helix</keyword>
<dbReference type="PANTHER" id="PTHR30354:SF26">
    <property type="entry name" value="TRANSPORTER, PUTATIVE-RELATED"/>
    <property type="match status" value="1"/>
</dbReference>
<feature type="transmembrane region" description="Helical" evidence="1">
    <location>
        <begin position="140"/>
        <end position="158"/>
    </location>
</feature>
<dbReference type="NCBIfam" id="TIGR00791">
    <property type="entry name" value="gntP"/>
    <property type="match status" value="1"/>
</dbReference>
<evidence type="ECO:0000256" key="1">
    <source>
        <dbReference type="SAM" id="Phobius"/>
    </source>
</evidence>
<reference evidence="2 3" key="1">
    <citation type="journal article" date="2020" name="Int. J. Syst. Evol. Microbiol.">
        <title>Novel acetic acid bacteria from cider fermentations: Acetobacter conturbans sp. nov. and Acetobacter fallax sp. nov.</title>
        <authorList>
            <person name="Sombolestani A.S."/>
            <person name="Cleenwerck I."/>
            <person name="Cnockaert M."/>
            <person name="Borremans W."/>
            <person name="Wieme A.D."/>
            <person name="De Vuyst L."/>
            <person name="Vandamme P."/>
        </authorList>
    </citation>
    <scope>NUCLEOTIDE SEQUENCE [LARGE SCALE GENOMIC DNA]</scope>
    <source>
        <strain evidence="2 3">LMG 1637</strain>
    </source>
</reference>
<evidence type="ECO:0000313" key="3">
    <source>
        <dbReference type="Proteomes" id="UP000615326"/>
    </source>
</evidence>
<proteinExistence type="predicted"/>
<feature type="transmembrane region" description="Helical" evidence="1">
    <location>
        <begin position="330"/>
        <end position="354"/>
    </location>
</feature>
<feature type="transmembrane region" description="Helical" evidence="1">
    <location>
        <begin position="271"/>
        <end position="290"/>
    </location>
</feature>
<name>A0ABX0KC52_9PROT</name>
<dbReference type="Proteomes" id="UP000615326">
    <property type="component" value="Unassembled WGS sequence"/>
</dbReference>
<dbReference type="Pfam" id="PF02447">
    <property type="entry name" value="GntP_permease"/>
    <property type="match status" value="1"/>
</dbReference>
<feature type="transmembrane region" description="Helical" evidence="1">
    <location>
        <begin position="302"/>
        <end position="324"/>
    </location>
</feature>
<dbReference type="PANTHER" id="PTHR30354">
    <property type="entry name" value="GNT FAMILY GLUCONATE TRANSPORTER"/>
    <property type="match status" value="1"/>
</dbReference>
<comment type="caution">
    <text evidence="2">The sequence shown here is derived from an EMBL/GenBank/DDBJ whole genome shotgun (WGS) entry which is preliminary data.</text>
</comment>
<feature type="transmembrane region" description="Helical" evidence="1">
    <location>
        <begin position="103"/>
        <end position="128"/>
    </location>
</feature>
<dbReference type="RefSeq" id="WP_173577889.1">
    <property type="nucleotide sequence ID" value="NZ_WOSW01000026.1"/>
</dbReference>
<organism evidence="2 3">
    <name type="scientific">Acetobacter fallax</name>
    <dbReference type="NCBI Taxonomy" id="1737473"/>
    <lineage>
        <taxon>Bacteria</taxon>
        <taxon>Pseudomonadati</taxon>
        <taxon>Pseudomonadota</taxon>
        <taxon>Alphaproteobacteria</taxon>
        <taxon>Acetobacterales</taxon>
        <taxon>Acetobacteraceae</taxon>
        <taxon>Acetobacter</taxon>
    </lineage>
</organism>
<accession>A0ABX0KC52</accession>
<keyword evidence="1" id="KW-0812">Transmembrane</keyword>
<feature type="transmembrane region" description="Helical" evidence="1">
    <location>
        <begin position="229"/>
        <end position="251"/>
    </location>
</feature>
<protein>
    <submittedName>
        <fullName evidence="2">Permease DsdX</fullName>
    </submittedName>
</protein>
<gene>
    <name evidence="2" type="ORF">GOB84_12485</name>
</gene>
<sequence>MTPVLAACLAAGAIGAVVVLISRLRFSPFIALFLVSICLGLIAGMPPEKTVSAFEAGVGHVLGHVAPVIALGTMLGKMLAESGGADVIALTIGRLAGRGRADWGMMAVGLLIGLPVFFEVGFVLLIPLAVVMARQANVKLISIALPMATALSVTHAMIPPHPATLLAVTAYHADTGLTILWGILIGTPVAALAGPVYARWISPRIHIENPNGIAAQFEHKSKVLNPPGFVITATTVFSPVLMMLIGSASDFITTKGSLLNTTLHFIGNTDIALLIATLLSFQVFGTARGFSRATILDFANECVAPTAIVLLVVGAGGGFGHVLIESGLSGAITSLALGAHVPLMILAWLLAAIVRIATGSATVAMTTASGIIGPMVASAPAVSPELLVIATGAGSIAFGPLNDAGFWQIKEYLGMSVSQTVKTWSVIETLISLLGLGFALLLSMVVS</sequence>
<dbReference type="PIRSF" id="PIRSF002746">
    <property type="entry name" value="Gluconate_transporter"/>
    <property type="match status" value="1"/>
</dbReference>
<dbReference type="InterPro" id="IPR003474">
    <property type="entry name" value="Glcn_transporter"/>
</dbReference>
<evidence type="ECO:0000313" key="2">
    <source>
        <dbReference type="EMBL" id="NHO33368.1"/>
    </source>
</evidence>
<dbReference type="EMBL" id="WOSW01000026">
    <property type="protein sequence ID" value="NHO33368.1"/>
    <property type="molecule type" value="Genomic_DNA"/>
</dbReference>
<keyword evidence="3" id="KW-1185">Reference proteome</keyword>
<feature type="transmembrane region" description="Helical" evidence="1">
    <location>
        <begin position="426"/>
        <end position="446"/>
    </location>
</feature>
<feature type="transmembrane region" description="Helical" evidence="1">
    <location>
        <begin position="26"/>
        <end position="45"/>
    </location>
</feature>
<keyword evidence="1" id="KW-0472">Membrane</keyword>
<feature type="transmembrane region" description="Helical" evidence="1">
    <location>
        <begin position="178"/>
        <end position="198"/>
    </location>
</feature>